<proteinExistence type="predicted"/>
<protein>
    <submittedName>
        <fullName evidence="1">Uncharacterized protein</fullName>
    </submittedName>
</protein>
<comment type="caution">
    <text evidence="1">The sequence shown here is derived from an EMBL/GenBank/DDBJ whole genome shotgun (WGS) entry which is preliminary data.</text>
</comment>
<sequence length="61" mass="6899">DGEDPTMVADLQKALYGLGDSLLLWYKEISSSRTQDLHQLVVDDFALFHVYFAKRGVVVVK</sequence>
<dbReference type="OrthoDB" id="4924025at2759"/>
<feature type="non-terminal residue" evidence="1">
    <location>
        <position position="61"/>
    </location>
</feature>
<gene>
    <name evidence="1" type="ORF">B0I36DRAFT_339521</name>
</gene>
<organism evidence="1 2">
    <name type="scientific">Microdochium trichocladiopsis</name>
    <dbReference type="NCBI Taxonomy" id="1682393"/>
    <lineage>
        <taxon>Eukaryota</taxon>
        <taxon>Fungi</taxon>
        <taxon>Dikarya</taxon>
        <taxon>Ascomycota</taxon>
        <taxon>Pezizomycotina</taxon>
        <taxon>Sordariomycetes</taxon>
        <taxon>Xylariomycetidae</taxon>
        <taxon>Xylariales</taxon>
        <taxon>Microdochiaceae</taxon>
        <taxon>Microdochium</taxon>
    </lineage>
</organism>
<name>A0A9P8XU16_9PEZI</name>
<dbReference type="AlphaFoldDB" id="A0A9P8XU16"/>
<dbReference type="GeneID" id="70185431"/>
<accession>A0A9P8XU16</accession>
<evidence type="ECO:0000313" key="2">
    <source>
        <dbReference type="Proteomes" id="UP000756346"/>
    </source>
</evidence>
<evidence type="ECO:0000313" key="1">
    <source>
        <dbReference type="EMBL" id="KAH7012514.1"/>
    </source>
</evidence>
<keyword evidence="2" id="KW-1185">Reference proteome</keyword>
<dbReference type="EMBL" id="JAGTJQ010000014">
    <property type="protein sequence ID" value="KAH7012514.1"/>
    <property type="molecule type" value="Genomic_DNA"/>
</dbReference>
<reference evidence="1" key="1">
    <citation type="journal article" date="2021" name="Nat. Commun.">
        <title>Genetic determinants of endophytism in the Arabidopsis root mycobiome.</title>
        <authorList>
            <person name="Mesny F."/>
            <person name="Miyauchi S."/>
            <person name="Thiergart T."/>
            <person name="Pickel B."/>
            <person name="Atanasova L."/>
            <person name="Karlsson M."/>
            <person name="Huettel B."/>
            <person name="Barry K.W."/>
            <person name="Haridas S."/>
            <person name="Chen C."/>
            <person name="Bauer D."/>
            <person name="Andreopoulos W."/>
            <person name="Pangilinan J."/>
            <person name="LaButti K."/>
            <person name="Riley R."/>
            <person name="Lipzen A."/>
            <person name="Clum A."/>
            <person name="Drula E."/>
            <person name="Henrissat B."/>
            <person name="Kohler A."/>
            <person name="Grigoriev I.V."/>
            <person name="Martin F.M."/>
            <person name="Hacquard S."/>
        </authorList>
    </citation>
    <scope>NUCLEOTIDE SEQUENCE</scope>
    <source>
        <strain evidence="1">MPI-CAGE-CH-0230</strain>
    </source>
</reference>
<dbReference type="RefSeq" id="XP_046004779.1">
    <property type="nucleotide sequence ID" value="XM_046155885.1"/>
</dbReference>
<dbReference type="Proteomes" id="UP000756346">
    <property type="component" value="Unassembled WGS sequence"/>
</dbReference>